<organism evidence="1 2">
    <name type="scientific">Steinernema glaseri</name>
    <dbReference type="NCBI Taxonomy" id="37863"/>
    <lineage>
        <taxon>Eukaryota</taxon>
        <taxon>Metazoa</taxon>
        <taxon>Ecdysozoa</taxon>
        <taxon>Nematoda</taxon>
        <taxon>Chromadorea</taxon>
        <taxon>Rhabditida</taxon>
        <taxon>Tylenchina</taxon>
        <taxon>Panagrolaimomorpha</taxon>
        <taxon>Strongyloidoidea</taxon>
        <taxon>Steinernematidae</taxon>
        <taxon>Steinernema</taxon>
    </lineage>
</organism>
<evidence type="ECO:0000313" key="2">
    <source>
        <dbReference type="WBParaSite" id="L893_g24005.t1"/>
    </source>
</evidence>
<proteinExistence type="predicted"/>
<accession>A0A1I7Z934</accession>
<evidence type="ECO:0000313" key="1">
    <source>
        <dbReference type="Proteomes" id="UP000095287"/>
    </source>
</evidence>
<dbReference type="AlphaFoldDB" id="A0A1I7Z934"/>
<dbReference type="Proteomes" id="UP000095287">
    <property type="component" value="Unplaced"/>
</dbReference>
<reference evidence="2" key="1">
    <citation type="submission" date="2016-11" db="UniProtKB">
        <authorList>
            <consortium name="WormBaseParasite"/>
        </authorList>
    </citation>
    <scope>IDENTIFICATION</scope>
</reference>
<name>A0A1I7Z934_9BILA</name>
<sequence length="96" mass="11279">MSLPRIHSINFDDWPLVEDVAGKAADRGTLRELSMFSLDKDSDAYKDVLRKFSKANSLRLFRYCNLIKPNLELSDEEKAHYRMKKPKEHVIDFIHI</sequence>
<dbReference type="WBParaSite" id="L893_g24005.t1">
    <property type="protein sequence ID" value="L893_g24005.t1"/>
    <property type="gene ID" value="L893_g24005"/>
</dbReference>
<keyword evidence="1" id="KW-1185">Reference proteome</keyword>
<protein>
    <submittedName>
        <fullName evidence="2">FBD domain-containing protein</fullName>
    </submittedName>
</protein>